<dbReference type="PANTHER" id="PTHR43793">
    <property type="entry name" value="FAD SYNTHASE"/>
    <property type="match status" value="1"/>
</dbReference>
<keyword evidence="5" id="KW-1185">Reference proteome</keyword>
<name>A0A512DWU9_9PROT</name>
<comment type="caution">
    <text evidence="4">The sequence shown here is derived from an EMBL/GenBank/DDBJ whole genome shotgun (WGS) entry which is preliminary data.</text>
</comment>
<evidence type="ECO:0000259" key="3">
    <source>
        <dbReference type="Pfam" id="PF01467"/>
    </source>
</evidence>
<dbReference type="InterPro" id="IPR050385">
    <property type="entry name" value="Archaeal_FAD_synthase"/>
</dbReference>
<dbReference type="Pfam" id="PF01467">
    <property type="entry name" value="CTP_transf_like"/>
    <property type="match status" value="1"/>
</dbReference>
<evidence type="ECO:0000256" key="1">
    <source>
        <dbReference type="ARBA" id="ARBA00022679"/>
    </source>
</evidence>
<dbReference type="NCBIfam" id="TIGR00125">
    <property type="entry name" value="cyt_tran_rel"/>
    <property type="match status" value="1"/>
</dbReference>
<protein>
    <submittedName>
        <fullName evidence="4">Cytidyltransferase</fullName>
    </submittedName>
</protein>
<dbReference type="Gene3D" id="3.40.50.620">
    <property type="entry name" value="HUPs"/>
    <property type="match status" value="1"/>
</dbReference>
<organism evidence="4 5">
    <name type="scientific">Skermanella aerolata</name>
    <dbReference type="NCBI Taxonomy" id="393310"/>
    <lineage>
        <taxon>Bacteria</taxon>
        <taxon>Pseudomonadati</taxon>
        <taxon>Pseudomonadota</taxon>
        <taxon>Alphaproteobacteria</taxon>
        <taxon>Rhodospirillales</taxon>
        <taxon>Azospirillaceae</taxon>
        <taxon>Skermanella</taxon>
    </lineage>
</organism>
<dbReference type="Proteomes" id="UP000321523">
    <property type="component" value="Unassembled WGS sequence"/>
</dbReference>
<keyword evidence="2" id="KW-0548">Nucleotidyltransferase</keyword>
<dbReference type="SUPFAM" id="SSF52374">
    <property type="entry name" value="Nucleotidylyl transferase"/>
    <property type="match status" value="1"/>
</dbReference>
<evidence type="ECO:0000313" key="5">
    <source>
        <dbReference type="Proteomes" id="UP000321523"/>
    </source>
</evidence>
<proteinExistence type="predicted"/>
<accession>A0A512DWU9</accession>
<feature type="domain" description="Cytidyltransferase-like" evidence="3">
    <location>
        <begin position="19"/>
        <end position="150"/>
    </location>
</feature>
<sequence>MDLPETCGVARHRWRTGYASGAFDQVHVGHLRYLRAAAAQCGRLVVGIPSDAVVARAKGRVPLTPQAERLELVAAFDCVAEALPVAVSMEDTDLFAGFIAGLGIDAVFIGADWEDTPRWSRLRPRLEALGIGVVFLPRTEGVSSSLLRTRSGGVVETPP</sequence>
<gene>
    <name evidence="4" type="ORF">SAE02_48180</name>
</gene>
<evidence type="ECO:0000256" key="2">
    <source>
        <dbReference type="ARBA" id="ARBA00022695"/>
    </source>
</evidence>
<reference evidence="4 5" key="1">
    <citation type="submission" date="2019-07" db="EMBL/GenBank/DDBJ databases">
        <title>Whole genome shotgun sequence of Skermanella aerolata NBRC 106429.</title>
        <authorList>
            <person name="Hosoyama A."/>
            <person name="Uohara A."/>
            <person name="Ohji S."/>
            <person name="Ichikawa N."/>
        </authorList>
    </citation>
    <scope>NUCLEOTIDE SEQUENCE [LARGE SCALE GENOMIC DNA]</scope>
    <source>
        <strain evidence="4 5">NBRC 106429</strain>
    </source>
</reference>
<dbReference type="GO" id="GO:0016779">
    <property type="term" value="F:nucleotidyltransferase activity"/>
    <property type="evidence" value="ECO:0007669"/>
    <property type="project" value="UniProtKB-KW"/>
</dbReference>
<dbReference type="InterPro" id="IPR004821">
    <property type="entry name" value="Cyt_trans-like"/>
</dbReference>
<keyword evidence="1 4" id="KW-0808">Transferase</keyword>
<dbReference type="OrthoDB" id="9802794at2"/>
<dbReference type="InterPro" id="IPR014729">
    <property type="entry name" value="Rossmann-like_a/b/a_fold"/>
</dbReference>
<dbReference type="PANTHER" id="PTHR43793:SF1">
    <property type="entry name" value="FAD SYNTHASE"/>
    <property type="match status" value="1"/>
</dbReference>
<dbReference type="AlphaFoldDB" id="A0A512DWU9"/>
<dbReference type="EMBL" id="BJYZ01000022">
    <property type="protein sequence ID" value="GEO40670.1"/>
    <property type="molecule type" value="Genomic_DNA"/>
</dbReference>
<evidence type="ECO:0000313" key="4">
    <source>
        <dbReference type="EMBL" id="GEO40670.1"/>
    </source>
</evidence>
<dbReference type="RefSeq" id="WP_044430625.1">
    <property type="nucleotide sequence ID" value="NZ_BJYZ01000022.1"/>
</dbReference>